<dbReference type="AlphaFoldDB" id="A0AAN9IUS2"/>
<dbReference type="Gene3D" id="3.40.50.10140">
    <property type="entry name" value="Toll/interleukin-1 receptor homology (TIR) domain"/>
    <property type="match status" value="1"/>
</dbReference>
<dbReference type="EMBL" id="JAYKXN010000005">
    <property type="protein sequence ID" value="KAK7286737.1"/>
    <property type="molecule type" value="Genomic_DNA"/>
</dbReference>
<evidence type="ECO:0000313" key="6">
    <source>
        <dbReference type="EMBL" id="KAK7286737.1"/>
    </source>
</evidence>
<gene>
    <name evidence="6" type="ORF">RJT34_21949</name>
</gene>
<dbReference type="PANTHER" id="PTHR32009:SF39">
    <property type="entry name" value="TIR DOMAIN-CONTAINING PROTEIN"/>
    <property type="match status" value="1"/>
</dbReference>
<reference evidence="6 7" key="1">
    <citation type="submission" date="2024-01" db="EMBL/GenBank/DDBJ databases">
        <title>The genomes of 5 underutilized Papilionoideae crops provide insights into root nodulation and disease resistance.</title>
        <authorList>
            <person name="Yuan L."/>
        </authorList>
    </citation>
    <scope>NUCLEOTIDE SEQUENCE [LARGE SCALE GENOMIC DNA]</scope>
    <source>
        <strain evidence="6">LY-2023</strain>
        <tissue evidence="6">Leaf</tissue>
    </source>
</reference>
<dbReference type="GO" id="GO:0007165">
    <property type="term" value="P:signal transduction"/>
    <property type="evidence" value="ECO:0007669"/>
    <property type="project" value="InterPro"/>
</dbReference>
<evidence type="ECO:0000259" key="5">
    <source>
        <dbReference type="PROSITE" id="PS50104"/>
    </source>
</evidence>
<comment type="caution">
    <text evidence="6">The sequence shown here is derived from an EMBL/GenBank/DDBJ whole genome shotgun (WGS) entry which is preliminary data.</text>
</comment>
<dbReference type="GO" id="GO:0061809">
    <property type="term" value="F:NAD+ nucleosidase activity, cyclic ADP-ribose generating"/>
    <property type="evidence" value="ECO:0007669"/>
    <property type="project" value="UniProtKB-EC"/>
</dbReference>
<protein>
    <recommendedName>
        <fullName evidence="1">ADP-ribosyl cyclase/cyclic ADP-ribose hydrolase</fullName>
        <ecNumber evidence="1">3.2.2.6</ecNumber>
    </recommendedName>
</protein>
<keyword evidence="3" id="KW-0520">NAD</keyword>
<sequence>MLSVANVITNLGVPNLDTPFLEKTLEGIRSHLHESVESSQCELALVVFSRNCTNSSRYLDVLQVIVDCHNDYGLVILPIFYGVDPCDVRSQTGDFGKALEEIVEKRFAGRMVPDLLFRWGSILTQATRLPGWDFTNCR</sequence>
<dbReference type="Pfam" id="PF01582">
    <property type="entry name" value="TIR"/>
    <property type="match status" value="1"/>
</dbReference>
<evidence type="ECO:0000256" key="1">
    <source>
        <dbReference type="ARBA" id="ARBA00011982"/>
    </source>
</evidence>
<dbReference type="SMART" id="SM00255">
    <property type="entry name" value="TIR"/>
    <property type="match status" value="1"/>
</dbReference>
<evidence type="ECO:0000256" key="3">
    <source>
        <dbReference type="ARBA" id="ARBA00023027"/>
    </source>
</evidence>
<dbReference type="EC" id="3.2.2.6" evidence="1"/>
<dbReference type="PANTHER" id="PTHR32009">
    <property type="entry name" value="TMV RESISTANCE PROTEIN N-LIKE"/>
    <property type="match status" value="1"/>
</dbReference>
<name>A0AAN9IUS2_CLITE</name>
<keyword evidence="7" id="KW-1185">Reference proteome</keyword>
<dbReference type="Proteomes" id="UP001359559">
    <property type="component" value="Unassembled WGS sequence"/>
</dbReference>
<accession>A0AAN9IUS2</accession>
<dbReference type="SUPFAM" id="SSF52200">
    <property type="entry name" value="Toll/Interleukin receptor TIR domain"/>
    <property type="match status" value="1"/>
</dbReference>
<dbReference type="InterPro" id="IPR035897">
    <property type="entry name" value="Toll_tir_struct_dom_sf"/>
</dbReference>
<proteinExistence type="predicted"/>
<dbReference type="PROSITE" id="PS50104">
    <property type="entry name" value="TIR"/>
    <property type="match status" value="1"/>
</dbReference>
<evidence type="ECO:0000256" key="2">
    <source>
        <dbReference type="ARBA" id="ARBA00022801"/>
    </source>
</evidence>
<organism evidence="6 7">
    <name type="scientific">Clitoria ternatea</name>
    <name type="common">Butterfly pea</name>
    <dbReference type="NCBI Taxonomy" id="43366"/>
    <lineage>
        <taxon>Eukaryota</taxon>
        <taxon>Viridiplantae</taxon>
        <taxon>Streptophyta</taxon>
        <taxon>Embryophyta</taxon>
        <taxon>Tracheophyta</taxon>
        <taxon>Spermatophyta</taxon>
        <taxon>Magnoliopsida</taxon>
        <taxon>eudicotyledons</taxon>
        <taxon>Gunneridae</taxon>
        <taxon>Pentapetalae</taxon>
        <taxon>rosids</taxon>
        <taxon>fabids</taxon>
        <taxon>Fabales</taxon>
        <taxon>Fabaceae</taxon>
        <taxon>Papilionoideae</taxon>
        <taxon>50 kb inversion clade</taxon>
        <taxon>NPAAA clade</taxon>
        <taxon>indigoferoid/millettioid clade</taxon>
        <taxon>Phaseoleae</taxon>
        <taxon>Clitoria</taxon>
    </lineage>
</organism>
<evidence type="ECO:0000256" key="4">
    <source>
        <dbReference type="ARBA" id="ARBA00047304"/>
    </source>
</evidence>
<dbReference type="InterPro" id="IPR000157">
    <property type="entry name" value="TIR_dom"/>
</dbReference>
<keyword evidence="2" id="KW-0378">Hydrolase</keyword>
<comment type="catalytic activity">
    <reaction evidence="4">
        <text>NAD(+) + H2O = ADP-D-ribose + nicotinamide + H(+)</text>
        <dbReference type="Rhea" id="RHEA:16301"/>
        <dbReference type="ChEBI" id="CHEBI:15377"/>
        <dbReference type="ChEBI" id="CHEBI:15378"/>
        <dbReference type="ChEBI" id="CHEBI:17154"/>
        <dbReference type="ChEBI" id="CHEBI:57540"/>
        <dbReference type="ChEBI" id="CHEBI:57967"/>
        <dbReference type="EC" id="3.2.2.6"/>
    </reaction>
    <physiologicalReaction direction="left-to-right" evidence="4">
        <dbReference type="Rhea" id="RHEA:16302"/>
    </physiologicalReaction>
</comment>
<evidence type="ECO:0000313" key="7">
    <source>
        <dbReference type="Proteomes" id="UP001359559"/>
    </source>
</evidence>
<feature type="domain" description="TIR" evidence="5">
    <location>
        <begin position="1"/>
        <end position="138"/>
    </location>
</feature>